<feature type="compositionally biased region" description="Basic and acidic residues" evidence="1">
    <location>
        <begin position="222"/>
        <end position="237"/>
    </location>
</feature>
<feature type="compositionally biased region" description="Polar residues" evidence="1">
    <location>
        <begin position="599"/>
        <end position="615"/>
    </location>
</feature>
<feature type="compositionally biased region" description="Low complexity" evidence="1">
    <location>
        <begin position="471"/>
        <end position="533"/>
    </location>
</feature>
<dbReference type="AlphaFoldDB" id="A0A9W7Y9W8"/>
<feature type="region of interest" description="Disordered" evidence="1">
    <location>
        <begin position="31"/>
        <end position="617"/>
    </location>
</feature>
<reference evidence="2" key="1">
    <citation type="submission" date="2022-07" db="EMBL/GenBank/DDBJ databases">
        <title>Phylogenomic reconstructions and comparative analyses of Kickxellomycotina fungi.</title>
        <authorList>
            <person name="Reynolds N.K."/>
            <person name="Stajich J.E."/>
            <person name="Barry K."/>
            <person name="Grigoriev I.V."/>
            <person name="Crous P."/>
            <person name="Smith M.E."/>
        </authorList>
    </citation>
    <scope>NUCLEOTIDE SEQUENCE</scope>
    <source>
        <strain evidence="2">BCRC 34381</strain>
    </source>
</reference>
<feature type="compositionally biased region" description="Pro residues" evidence="1">
    <location>
        <begin position="316"/>
        <end position="329"/>
    </location>
</feature>
<organism evidence="2 3">
    <name type="scientific">Coemansia biformis</name>
    <dbReference type="NCBI Taxonomy" id="1286918"/>
    <lineage>
        <taxon>Eukaryota</taxon>
        <taxon>Fungi</taxon>
        <taxon>Fungi incertae sedis</taxon>
        <taxon>Zoopagomycota</taxon>
        <taxon>Kickxellomycotina</taxon>
        <taxon>Kickxellomycetes</taxon>
        <taxon>Kickxellales</taxon>
        <taxon>Kickxellaceae</taxon>
        <taxon>Coemansia</taxon>
    </lineage>
</organism>
<gene>
    <name evidence="2" type="ORF">LPJ61_001497</name>
</gene>
<dbReference type="Proteomes" id="UP001143981">
    <property type="component" value="Unassembled WGS sequence"/>
</dbReference>
<sequence length="694" mass="73076">MAALTGKDLDDSIFGTETHLDWADEVMDVPLFDGPLKGAAPKHDEGVGAMATSPRSSHGTSRRGRDSKARNSQGDRQSRHGGRAGRSGGGYGNGGQAPRSPSRAGNRSRNDRSSSRTGFSGPQHPGAGLPLPPPPPPSSGRHGRGPRDRSMSMERSGSVDRVGSWRGPPSGGRARADMVSTWEHDRFNAPPAQPTPVSADRASERRSSASASSAAPISIAHIGKEGVSHVTIARRESSASVRGATSPSTASCLPRRSMVASPNICNDDDDGGLSLGKQQAGQQAAGAKPELASPRAQPGVEPYRAPHRRQSSVDGHPPPQPAQAPPPAKPIASAGPPSKPPSKPAIKEANEESSAEMEWENFVANGGLDIPFESISDELLKQPRQKQQPQQQKPRRSGKDSPPASKDRPPSVPSVLGDRTAQVLNNDVDDDLDLGGSPEPTSGRSSNNAHKGASGGKAVVELETATRGSAKKTAATAPASRAEIATAAATATPAPGRTTPPSTKQQQQQQQQQKQLPQKQQQPQQKQTQKQSTGKGAGAPTGGIQIKGTAAASTSAANGHKQQGSVRTPAQPAQPAKPAAASPSRSPTPTKPGTPPASLSRSSSGEGRTAQQGALPSSYLRRQFEGYDEERGHHVFSVNIPYSEHRYAPIHVHERDDLNKLAAKFARTWRVHNKEQRIRRMLAKMREAMLAEPL</sequence>
<evidence type="ECO:0000313" key="2">
    <source>
        <dbReference type="EMBL" id="KAJ1733571.1"/>
    </source>
</evidence>
<dbReference type="EMBL" id="JANBOI010000130">
    <property type="protein sequence ID" value="KAJ1733571.1"/>
    <property type="molecule type" value="Genomic_DNA"/>
</dbReference>
<feature type="compositionally biased region" description="Polar residues" evidence="1">
    <location>
        <begin position="238"/>
        <end position="251"/>
    </location>
</feature>
<dbReference type="OrthoDB" id="5569655at2759"/>
<evidence type="ECO:0000256" key="1">
    <source>
        <dbReference type="SAM" id="MobiDB-lite"/>
    </source>
</evidence>
<keyword evidence="3" id="KW-1185">Reference proteome</keyword>
<protein>
    <submittedName>
        <fullName evidence="2">Uncharacterized protein</fullName>
    </submittedName>
</protein>
<feature type="compositionally biased region" description="Gly residues" evidence="1">
    <location>
        <begin position="84"/>
        <end position="95"/>
    </location>
</feature>
<proteinExistence type="predicted"/>
<accession>A0A9W7Y9W8</accession>
<feature type="compositionally biased region" description="Polar residues" evidence="1">
    <location>
        <begin position="439"/>
        <end position="449"/>
    </location>
</feature>
<name>A0A9W7Y9W8_9FUNG</name>
<evidence type="ECO:0000313" key="3">
    <source>
        <dbReference type="Proteomes" id="UP001143981"/>
    </source>
</evidence>
<feature type="compositionally biased region" description="Low complexity" evidence="1">
    <location>
        <begin position="275"/>
        <end position="288"/>
    </location>
</feature>
<feature type="compositionally biased region" description="Low complexity" evidence="1">
    <location>
        <begin position="567"/>
        <end position="588"/>
    </location>
</feature>
<feature type="compositionally biased region" description="Low complexity" evidence="1">
    <location>
        <begin position="208"/>
        <end position="221"/>
    </location>
</feature>
<comment type="caution">
    <text evidence="2">The sequence shown here is derived from an EMBL/GenBank/DDBJ whole genome shotgun (WGS) entry which is preliminary data.</text>
</comment>